<name>A0A4D4LNP9_STRAX</name>
<comment type="caution">
    <text evidence="2">The sequence shown here is derived from an EMBL/GenBank/DDBJ whole genome shotgun (WGS) entry which is preliminary data.</text>
</comment>
<sequence length="117" mass="11997">MGVPEHDGVVVHINDSAGRVDPLGDLMGVVDRGQSCADVQELPDARLAGEEPHGAREELPVGHGGPGQGRYETQDLIADFLVDGVVVLAAQPVVPDAGRVRHIGAEPGHVGAAFVAG</sequence>
<evidence type="ECO:0000313" key="4">
    <source>
        <dbReference type="Proteomes" id="UP000299211"/>
    </source>
</evidence>
<reference evidence="2 5" key="2">
    <citation type="submission" date="2019-04" db="EMBL/GenBank/DDBJ databases">
        <title>Draft genome sequences of Streptomyces avermitilis NBRC 14893.</title>
        <authorList>
            <person name="Komaki H."/>
            <person name="Tamura T."/>
            <person name="Hosoyama A."/>
        </authorList>
    </citation>
    <scope>NUCLEOTIDE SEQUENCE [LARGE SCALE GENOMIC DNA]</scope>
    <source>
        <strain evidence="2 5">NBRC 14893</strain>
    </source>
</reference>
<proteinExistence type="predicted"/>
<evidence type="ECO:0000313" key="2">
    <source>
        <dbReference type="EMBL" id="GDY60970.1"/>
    </source>
</evidence>
<evidence type="ECO:0000313" key="5">
    <source>
        <dbReference type="Proteomes" id="UP000302139"/>
    </source>
</evidence>
<feature type="compositionally biased region" description="Basic and acidic residues" evidence="1">
    <location>
        <begin position="44"/>
        <end position="60"/>
    </location>
</feature>
<dbReference type="EMBL" id="BJHY01000001">
    <property type="protein sequence ID" value="GDY78954.1"/>
    <property type="molecule type" value="Genomic_DNA"/>
</dbReference>
<organism evidence="2 5">
    <name type="scientific">Streptomyces avermitilis</name>
    <dbReference type="NCBI Taxonomy" id="33903"/>
    <lineage>
        <taxon>Bacteria</taxon>
        <taxon>Bacillati</taxon>
        <taxon>Actinomycetota</taxon>
        <taxon>Actinomycetes</taxon>
        <taxon>Kitasatosporales</taxon>
        <taxon>Streptomycetaceae</taxon>
        <taxon>Streptomyces</taxon>
    </lineage>
</organism>
<dbReference type="Proteomes" id="UP000302139">
    <property type="component" value="Unassembled WGS sequence"/>
</dbReference>
<protein>
    <submittedName>
        <fullName evidence="2">Uncharacterized protein</fullName>
    </submittedName>
</protein>
<reference evidence="3 4" key="1">
    <citation type="submission" date="2019-04" db="EMBL/GenBank/DDBJ databases">
        <title>Draft genome sequences of Streptomyces avermitilis ATCC 31267.</title>
        <authorList>
            <person name="Komaki H."/>
            <person name="Tamura T."/>
            <person name="Hosoyama A."/>
        </authorList>
    </citation>
    <scope>NUCLEOTIDE SEQUENCE [LARGE SCALE GENOMIC DNA]</scope>
    <source>
        <strain evidence="3 4">ATCC 31267</strain>
    </source>
</reference>
<feature type="region of interest" description="Disordered" evidence="1">
    <location>
        <begin position="44"/>
        <end position="70"/>
    </location>
</feature>
<accession>A0A4D4LNP9</accession>
<dbReference type="AlphaFoldDB" id="A0A4D4LNP9"/>
<dbReference type="EMBL" id="BJHX01000001">
    <property type="protein sequence ID" value="GDY60970.1"/>
    <property type="molecule type" value="Genomic_DNA"/>
</dbReference>
<evidence type="ECO:0000256" key="1">
    <source>
        <dbReference type="SAM" id="MobiDB-lite"/>
    </source>
</evidence>
<dbReference type="Proteomes" id="UP000299211">
    <property type="component" value="Unassembled WGS sequence"/>
</dbReference>
<gene>
    <name evidence="2" type="ORF">SAV14893_003630</name>
    <name evidence="3" type="ORF">SAV31267_084390</name>
</gene>
<evidence type="ECO:0000313" key="3">
    <source>
        <dbReference type="EMBL" id="GDY78954.1"/>
    </source>
</evidence>